<evidence type="ECO:0000259" key="3">
    <source>
        <dbReference type="PROSITE" id="PS51898"/>
    </source>
</evidence>
<protein>
    <submittedName>
        <fullName evidence="4">Tyrosine-type recombinase/integrase</fullName>
    </submittedName>
</protein>
<dbReference type="SUPFAM" id="SSF56349">
    <property type="entry name" value="DNA breaking-rejoining enzymes"/>
    <property type="match status" value="1"/>
</dbReference>
<evidence type="ECO:0000256" key="1">
    <source>
        <dbReference type="ARBA" id="ARBA00023172"/>
    </source>
</evidence>
<gene>
    <name evidence="4" type="ORF">HKK74_23925</name>
</gene>
<dbReference type="Gene3D" id="1.10.443.10">
    <property type="entry name" value="Intergrase catalytic core"/>
    <property type="match status" value="1"/>
</dbReference>
<keyword evidence="5" id="KW-1185">Reference proteome</keyword>
<dbReference type="Pfam" id="PF00589">
    <property type="entry name" value="Phage_integrase"/>
    <property type="match status" value="1"/>
</dbReference>
<reference evidence="4 5" key="1">
    <citation type="submission" date="2020-06" db="EMBL/GenBank/DDBJ databases">
        <title>Actinomadura xiongansis sp. nov., isolated from soil of Baiyangdian.</title>
        <authorList>
            <person name="Zhang X."/>
        </authorList>
    </citation>
    <scope>NUCLEOTIDE SEQUENCE [LARGE SCALE GENOMIC DNA]</scope>
    <source>
        <strain evidence="4 5">HBUM206468</strain>
    </source>
</reference>
<dbReference type="PROSITE" id="PS51898">
    <property type="entry name" value="TYR_RECOMBINASE"/>
    <property type="match status" value="1"/>
</dbReference>
<dbReference type="Proteomes" id="UP000805614">
    <property type="component" value="Unassembled WGS sequence"/>
</dbReference>
<dbReference type="InterPro" id="IPR011010">
    <property type="entry name" value="DNA_brk_join_enz"/>
</dbReference>
<feature type="compositionally biased region" description="Acidic residues" evidence="2">
    <location>
        <begin position="102"/>
        <end position="113"/>
    </location>
</feature>
<keyword evidence="1" id="KW-0233">DNA recombination</keyword>
<evidence type="ECO:0000313" key="4">
    <source>
        <dbReference type="EMBL" id="MBC6468520.1"/>
    </source>
</evidence>
<dbReference type="InterPro" id="IPR002104">
    <property type="entry name" value="Integrase_catalytic"/>
</dbReference>
<dbReference type="RefSeq" id="WP_187245645.1">
    <property type="nucleotide sequence ID" value="NZ_BAAAOK010000014.1"/>
</dbReference>
<name>A0ABR7LVN2_9ACTN</name>
<feature type="domain" description="Tyr recombinase" evidence="3">
    <location>
        <begin position="1"/>
        <end position="90"/>
    </location>
</feature>
<evidence type="ECO:0000256" key="2">
    <source>
        <dbReference type="SAM" id="MobiDB-lite"/>
    </source>
</evidence>
<organism evidence="4 5">
    <name type="scientific">Actinomadura alba</name>
    <dbReference type="NCBI Taxonomy" id="406431"/>
    <lineage>
        <taxon>Bacteria</taxon>
        <taxon>Bacillati</taxon>
        <taxon>Actinomycetota</taxon>
        <taxon>Actinomycetes</taxon>
        <taxon>Streptosporangiales</taxon>
        <taxon>Thermomonosporaceae</taxon>
        <taxon>Actinomadura</taxon>
    </lineage>
</organism>
<proteinExistence type="predicted"/>
<evidence type="ECO:0000313" key="5">
    <source>
        <dbReference type="Proteomes" id="UP000805614"/>
    </source>
</evidence>
<sequence>MRPAALVFTGANGGVLRRGNFRRASRWAEVVAAIGVPGLHFHDLRHTGNTIAAQSGASLRDLMDRMGHDSVRAAMIYQHGTSEAGKAIADSLNDRIAAAVGPDEDDQDEDDDGASGVLVPVA</sequence>
<comment type="caution">
    <text evidence="4">The sequence shown here is derived from an EMBL/GenBank/DDBJ whole genome shotgun (WGS) entry which is preliminary data.</text>
</comment>
<dbReference type="InterPro" id="IPR013762">
    <property type="entry name" value="Integrase-like_cat_sf"/>
</dbReference>
<accession>A0ABR7LVN2</accession>
<dbReference type="EMBL" id="JABVEC010000019">
    <property type="protein sequence ID" value="MBC6468520.1"/>
    <property type="molecule type" value="Genomic_DNA"/>
</dbReference>
<feature type="region of interest" description="Disordered" evidence="2">
    <location>
        <begin position="101"/>
        <end position="122"/>
    </location>
</feature>